<dbReference type="InterPro" id="IPR007111">
    <property type="entry name" value="NACHT_NTPase"/>
</dbReference>
<protein>
    <submittedName>
        <fullName evidence="3">Nacht domain protein</fullName>
    </submittedName>
</protein>
<evidence type="ECO:0000259" key="2">
    <source>
        <dbReference type="PROSITE" id="PS50837"/>
    </source>
</evidence>
<evidence type="ECO:0000313" key="3">
    <source>
        <dbReference type="EMBL" id="KAK2756370.1"/>
    </source>
</evidence>
<keyword evidence="4" id="KW-1185">Reference proteome</keyword>
<sequence length="1218" mass="138613">MAPDRHTLPLRNGEVSLASPSNALVATCSDRPTTLENALKTFQDVLDVDERKRLREEMSVSCDASQVIAFTARLDIVDPNRRGRSIATRLHSILETVQRFSEVVGIYVSSHPEIAALVWGSVRLAFTVLANFNSFFQTFSDLLNGFDTLTPQFKEYQVLFPESLALRNAVYDFHSAIISCCTQVVSSTRRTWSQQAWASLTSSFESEIRPRVNEIREKAKVVKGEAALAKAQDDSQRKWNSLLLRLSSYDHGAEFNYARGKIHRGTAEWIFNTSEFLDWYENTDSSVLNITGIIGSGKTVLTANVVSHLLQNLPPNCSVAYLFVRFDDGNSRLTDTILRSLIFQGLAGHEVQDSLMELLEKSVSSNFERDLLLSLLDHSISLLEKTFLIVDGLDQCSPDEQHALLQSFSRLIQTPHNKESVKILISSRESMSKEVDGALAPTKHLRIGLADTNADLARYAEEVLLEKRRQKHLRVRDGTIMDEIVDKLRIGGEGMFLWVFLTIEDICSCPTDGDIRQTLETLPRKLSDTFNRALGRILSSQPSSIVDIVQNTFSWVATVRRPVTQWELGEALGVRILQKSSIKGQIINGTERIPSWCENLIQIEAGDETVRFFHHSIKTHLLDTALTTAELGAFHIDLKYWDHKVGEICLTYLNFSDFEKALTLFSSDTNGIPVRQIAMSREGRSIPGAVENQAVLDTLPHTLPHSGKQAAARFLRRFQKQTELRATSLSEDTQDLSEFFSDYPFLPYAIKFWFSHTFRFNQSTTQTWSLWEDQVTRSILEDNQFWATFGQQPPGFETFDLESWLVGDKSLYAGTLRLSVSEMKELINHEVIALHKAIIFADFNAHRALLTHALMTLKDRRFHLLPDILEHLLPTRRVLQSPLKRKGYMRDEDSHDGLISLVTEYIALGGPTWPGTQFRMFADPCYATCEETTLHKEMIRIIFDSGYHEDAWFQLLARIAVSKLSEESMDAIETWIDSDKQCIHEFKTPDNRDIIDVILETGGLTSFTSAHWAIDLHQRCASGHRFNSDYWCRKLQLALVNNSTIGVKFYLQELKAAIALEKGYSGVNYGLLWALDAHDSLIFEFRSQIISLAIPRVVAQEQEKQRAYLEFPHIIYSGNWDVAVAFARHGLKFADSAPAASEMRSWLRVLDDILRCVYRSEAQCCTRRWPWGLKARTMLVLCFEHHSKAKRKWSRPYDPGDYINDGGIESLKELLKRW</sequence>
<dbReference type="AlphaFoldDB" id="A0AAE0D592"/>
<keyword evidence="1" id="KW-0677">Repeat</keyword>
<dbReference type="EMBL" id="VYYT01000211">
    <property type="protein sequence ID" value="KAK2756370.1"/>
    <property type="molecule type" value="Genomic_DNA"/>
</dbReference>
<accession>A0AAE0D592</accession>
<dbReference type="InterPro" id="IPR056125">
    <property type="entry name" value="DUF7708"/>
</dbReference>
<dbReference type="Proteomes" id="UP001281614">
    <property type="component" value="Unassembled WGS sequence"/>
</dbReference>
<dbReference type="SUPFAM" id="SSF52540">
    <property type="entry name" value="P-loop containing nucleoside triphosphate hydrolases"/>
    <property type="match status" value="1"/>
</dbReference>
<organism evidence="3 4">
    <name type="scientific">Colletotrichum kahawae</name>
    <name type="common">Coffee berry disease fungus</name>
    <dbReference type="NCBI Taxonomy" id="34407"/>
    <lineage>
        <taxon>Eukaryota</taxon>
        <taxon>Fungi</taxon>
        <taxon>Dikarya</taxon>
        <taxon>Ascomycota</taxon>
        <taxon>Pezizomycotina</taxon>
        <taxon>Sordariomycetes</taxon>
        <taxon>Hypocreomycetidae</taxon>
        <taxon>Glomerellales</taxon>
        <taxon>Glomerellaceae</taxon>
        <taxon>Colletotrichum</taxon>
        <taxon>Colletotrichum gloeosporioides species complex</taxon>
    </lineage>
</organism>
<reference evidence="3" key="1">
    <citation type="submission" date="2023-02" db="EMBL/GenBank/DDBJ databases">
        <title>Colletotrichum kahawae CIFC_Que2 genome sequencing and assembly.</title>
        <authorList>
            <person name="Baroncelli R."/>
        </authorList>
    </citation>
    <scope>NUCLEOTIDE SEQUENCE</scope>
    <source>
        <strain evidence="3">CIFC_Que2</strain>
    </source>
</reference>
<dbReference type="Pfam" id="PF24883">
    <property type="entry name" value="NPHP3_N"/>
    <property type="match status" value="1"/>
</dbReference>
<dbReference type="Pfam" id="PF24809">
    <property type="entry name" value="DUF7708"/>
    <property type="match status" value="1"/>
</dbReference>
<dbReference type="PROSITE" id="PS50837">
    <property type="entry name" value="NACHT"/>
    <property type="match status" value="1"/>
</dbReference>
<proteinExistence type="predicted"/>
<gene>
    <name evidence="3" type="ORF">CKAH01_05891</name>
</gene>
<dbReference type="InterPro" id="IPR027417">
    <property type="entry name" value="P-loop_NTPase"/>
</dbReference>
<comment type="caution">
    <text evidence="3">The sequence shown here is derived from an EMBL/GenBank/DDBJ whole genome shotgun (WGS) entry which is preliminary data.</text>
</comment>
<name>A0AAE0D592_COLKA</name>
<evidence type="ECO:0000256" key="1">
    <source>
        <dbReference type="ARBA" id="ARBA00022737"/>
    </source>
</evidence>
<evidence type="ECO:0000313" key="4">
    <source>
        <dbReference type="Proteomes" id="UP001281614"/>
    </source>
</evidence>
<dbReference type="Gene3D" id="3.40.50.300">
    <property type="entry name" value="P-loop containing nucleotide triphosphate hydrolases"/>
    <property type="match status" value="1"/>
</dbReference>
<dbReference type="InterPro" id="IPR056884">
    <property type="entry name" value="NPHP3-like_N"/>
</dbReference>
<dbReference type="PANTHER" id="PTHR10039:SF14">
    <property type="entry name" value="NACHT DOMAIN-CONTAINING PROTEIN"/>
    <property type="match status" value="1"/>
</dbReference>
<dbReference type="PANTHER" id="PTHR10039">
    <property type="entry name" value="AMELOGENIN"/>
    <property type="match status" value="1"/>
</dbReference>
<feature type="domain" description="NACHT" evidence="2">
    <location>
        <begin position="286"/>
        <end position="430"/>
    </location>
</feature>